<proteinExistence type="predicted"/>
<name>A0A8E2DUG7_9APHY</name>
<sequence length="519" mass="55696">MPAGTPRQNLSTLSHTPELDSRRKSVTPSRQGQKGTSSSNSITRAEERRNTARGETGTLAMVQSFGKGLRQVTAPSSPEVGKRSKTSKVLPHAQTASEVRKRNRPPLKCGQQHSSRKGSDHEDLRIHVSAKDLHDCAENSPHERSLNHAIDGSPVPKIRINPIDSSRAVRVERGQFTPGAIFKDAQQSTASGSSAILSADGQYTRNAITYPTSKSTRSGSKVKNSGDSHLKPTMRKQSDSLVSAYAASGSRSAGILVNSRRGPNGSGFKGNTVSRRGFSLQTPASLPQPTGASSTTDSNEGLIGIPNDTCREAFLGAKFICYAETRPISDPVFHEDLLQAQSAAKKLTTLSFIPNENPRYLLRAALVLYGCRASILIPTSGVRSIVTLRYDCNVLDDSRLQVVPPTEVFAPVSLRPIELSPLVAREMSGAGNSFHMTRGTNTLCSLGSPQTALRMQQFTLGSPWSLRRHISTTSNAKSLVFADLSPLWLPVLACSAALVRDDALVPSPLSSSPPMETAP</sequence>
<feature type="compositionally biased region" description="Polar residues" evidence="1">
    <location>
        <begin position="279"/>
        <end position="299"/>
    </location>
</feature>
<dbReference type="Proteomes" id="UP000250043">
    <property type="component" value="Unassembled WGS sequence"/>
</dbReference>
<feature type="region of interest" description="Disordered" evidence="1">
    <location>
        <begin position="279"/>
        <end position="300"/>
    </location>
</feature>
<feature type="compositionally biased region" description="Polar residues" evidence="1">
    <location>
        <begin position="1"/>
        <end position="15"/>
    </location>
</feature>
<gene>
    <name evidence="2" type="ORF">OBBRIDRAFT_360485</name>
</gene>
<evidence type="ECO:0000313" key="3">
    <source>
        <dbReference type="Proteomes" id="UP000250043"/>
    </source>
</evidence>
<keyword evidence="3" id="KW-1185">Reference proteome</keyword>
<dbReference type="AlphaFoldDB" id="A0A8E2DUG7"/>
<organism evidence="2 3">
    <name type="scientific">Obba rivulosa</name>
    <dbReference type="NCBI Taxonomy" id="1052685"/>
    <lineage>
        <taxon>Eukaryota</taxon>
        <taxon>Fungi</taxon>
        <taxon>Dikarya</taxon>
        <taxon>Basidiomycota</taxon>
        <taxon>Agaricomycotina</taxon>
        <taxon>Agaricomycetes</taxon>
        <taxon>Polyporales</taxon>
        <taxon>Gelatoporiaceae</taxon>
        <taxon>Obba</taxon>
    </lineage>
</organism>
<feature type="region of interest" description="Disordered" evidence="1">
    <location>
        <begin position="255"/>
        <end position="274"/>
    </location>
</feature>
<feature type="region of interest" description="Disordered" evidence="1">
    <location>
        <begin position="1"/>
        <end position="124"/>
    </location>
</feature>
<reference evidence="2 3" key="1">
    <citation type="submission" date="2016-07" db="EMBL/GenBank/DDBJ databases">
        <title>Draft genome of the white-rot fungus Obba rivulosa 3A-2.</title>
        <authorList>
            <consortium name="DOE Joint Genome Institute"/>
            <person name="Miettinen O."/>
            <person name="Riley R."/>
            <person name="Acob R."/>
            <person name="Barry K."/>
            <person name="Cullen D."/>
            <person name="De Vries R."/>
            <person name="Hainaut M."/>
            <person name="Hatakka A."/>
            <person name="Henrissat B."/>
            <person name="Hilden K."/>
            <person name="Kuo R."/>
            <person name="Labutti K."/>
            <person name="Lipzen A."/>
            <person name="Makela M.R."/>
            <person name="Sandor L."/>
            <person name="Spatafora J.W."/>
            <person name="Grigoriev I.V."/>
            <person name="Hibbett D.S."/>
        </authorList>
    </citation>
    <scope>NUCLEOTIDE SEQUENCE [LARGE SCALE GENOMIC DNA]</scope>
    <source>
        <strain evidence="2 3">3A-2</strain>
    </source>
</reference>
<feature type="compositionally biased region" description="Polar residues" evidence="1">
    <location>
        <begin position="208"/>
        <end position="223"/>
    </location>
</feature>
<feature type="region of interest" description="Disordered" evidence="1">
    <location>
        <begin position="208"/>
        <end position="241"/>
    </location>
</feature>
<protein>
    <submittedName>
        <fullName evidence="2">Uncharacterized protein</fullName>
    </submittedName>
</protein>
<evidence type="ECO:0000256" key="1">
    <source>
        <dbReference type="SAM" id="MobiDB-lite"/>
    </source>
</evidence>
<evidence type="ECO:0000313" key="2">
    <source>
        <dbReference type="EMBL" id="OCH96069.1"/>
    </source>
</evidence>
<feature type="compositionally biased region" description="Polar residues" evidence="1">
    <location>
        <begin position="26"/>
        <end position="43"/>
    </location>
</feature>
<dbReference type="EMBL" id="KV722332">
    <property type="protein sequence ID" value="OCH96069.1"/>
    <property type="molecule type" value="Genomic_DNA"/>
</dbReference>
<accession>A0A8E2DUG7</accession>